<dbReference type="Gene3D" id="3.40.710.10">
    <property type="entry name" value="DD-peptidase/beta-lactamase superfamily"/>
    <property type="match status" value="1"/>
</dbReference>
<dbReference type="Pfam" id="PF00144">
    <property type="entry name" value="Beta-lactamase"/>
    <property type="match status" value="1"/>
</dbReference>
<gene>
    <name evidence="3" type="ORF">DQ226_11300</name>
</gene>
<dbReference type="PANTHER" id="PTHR46825:SF8">
    <property type="entry name" value="BETA-LACTAMASE-RELATED"/>
    <property type="match status" value="1"/>
</dbReference>
<proteinExistence type="predicted"/>
<organism evidence="3 4">
    <name type="scientific">Dietzia maris</name>
    <dbReference type="NCBI Taxonomy" id="37915"/>
    <lineage>
        <taxon>Bacteria</taxon>
        <taxon>Bacillati</taxon>
        <taxon>Actinomycetota</taxon>
        <taxon>Actinomycetes</taxon>
        <taxon>Mycobacteriales</taxon>
        <taxon>Dietziaceae</taxon>
        <taxon>Dietzia</taxon>
    </lineage>
</organism>
<dbReference type="PANTHER" id="PTHR46825">
    <property type="entry name" value="D-ALANYL-D-ALANINE-CARBOXYPEPTIDASE/ENDOPEPTIDASE AMPH"/>
    <property type="match status" value="1"/>
</dbReference>
<dbReference type="SUPFAM" id="SSF56601">
    <property type="entry name" value="beta-lactamase/transpeptidase-like"/>
    <property type="match status" value="1"/>
</dbReference>
<sequence length="372" mass="39237">MGRSAVEVMGPSCPTAPTAHLRSGARERLLGPVTSGGQGIAGQVERATDRLSRRRVGVVMAAGPPGGVHTAARGDTGRGATPDAHTLFEIGSVTKVFTALLLADGVVRGQWRLDTPVRDLLPTGTDLPGGDDDPITLQHLATHTSGLPRTPGRLGLRENLAYVRTGADPYVELTEPDVLAGLRGLRPRRHPGQGTPRYSNLGFGLLGIAMTSATGADFGALVRDRICGPLGMPDTVTEDQMTDDQRRRTALGHRSRRRGAEPWPLRGMPGAGALRSTAADMTRFLAAHLDPSTTDLEDAVRLTQATPPSGPERMGLGWHRAGPGTLWHNGGTGGFRSITVVDTVGRTLAVTLVNQTRGADLPTFRLLRAIGS</sequence>
<dbReference type="AlphaFoldDB" id="A0A365P8Z2"/>
<accession>A0A365P8Z2</accession>
<dbReference type="InterPro" id="IPR050491">
    <property type="entry name" value="AmpC-like"/>
</dbReference>
<dbReference type="Proteomes" id="UP000252187">
    <property type="component" value="Unassembled WGS sequence"/>
</dbReference>
<evidence type="ECO:0000259" key="2">
    <source>
        <dbReference type="Pfam" id="PF00144"/>
    </source>
</evidence>
<feature type="compositionally biased region" description="Basic residues" evidence="1">
    <location>
        <begin position="248"/>
        <end position="257"/>
    </location>
</feature>
<dbReference type="InterPro" id="IPR012338">
    <property type="entry name" value="Beta-lactam/transpept-like"/>
</dbReference>
<reference evidence="3 4" key="1">
    <citation type="submission" date="2018-06" db="EMBL/GenBank/DDBJ databases">
        <title>Whole genome sequencing of four bacterial strains from South Shetland trench revealing bio-synthetic gene clusters.</title>
        <authorList>
            <person name="Abdel-Mageed W.M."/>
            <person name="Lehri B."/>
            <person name="Jarmusch S.A."/>
            <person name="Miranda K."/>
            <person name="Goodfellow M."/>
            <person name="Jaspars M."/>
            <person name="Karlyshev A.V."/>
        </authorList>
    </citation>
    <scope>NUCLEOTIDE SEQUENCE [LARGE SCALE GENOMIC DNA]</scope>
    <source>
        <strain evidence="3 4">SST1</strain>
    </source>
</reference>
<feature type="region of interest" description="Disordered" evidence="1">
    <location>
        <begin position="233"/>
        <end position="270"/>
    </location>
</feature>
<comment type="caution">
    <text evidence="3">The sequence shown here is derived from an EMBL/GenBank/DDBJ whole genome shotgun (WGS) entry which is preliminary data.</text>
</comment>
<dbReference type="EMBL" id="QNTT01000029">
    <property type="protein sequence ID" value="RBA33849.1"/>
    <property type="molecule type" value="Genomic_DNA"/>
</dbReference>
<protein>
    <recommendedName>
        <fullName evidence="2">Beta-lactamase-related domain-containing protein</fullName>
    </recommendedName>
</protein>
<feature type="domain" description="Beta-lactamase-related" evidence="2">
    <location>
        <begin position="52"/>
        <end position="359"/>
    </location>
</feature>
<evidence type="ECO:0000256" key="1">
    <source>
        <dbReference type="SAM" id="MobiDB-lite"/>
    </source>
</evidence>
<evidence type="ECO:0000313" key="4">
    <source>
        <dbReference type="Proteomes" id="UP000252187"/>
    </source>
</evidence>
<name>A0A365P8Z2_9ACTN</name>
<evidence type="ECO:0000313" key="3">
    <source>
        <dbReference type="EMBL" id="RBA33849.1"/>
    </source>
</evidence>
<dbReference type="InterPro" id="IPR001466">
    <property type="entry name" value="Beta-lactam-related"/>
</dbReference>